<reference evidence="1" key="2">
    <citation type="submission" date="2025-09" db="UniProtKB">
        <authorList>
            <consortium name="EnsemblPlants"/>
        </authorList>
    </citation>
    <scope>IDENTIFICATION</scope>
</reference>
<name>A0ACD5TD80_AVESA</name>
<protein>
    <submittedName>
        <fullName evidence="1">Uncharacterized protein</fullName>
    </submittedName>
</protein>
<dbReference type="Proteomes" id="UP001732700">
    <property type="component" value="Chromosome 1A"/>
</dbReference>
<dbReference type="EnsemblPlants" id="AVESA.00010b.r2.1AG0034020.1">
    <property type="protein sequence ID" value="AVESA.00010b.r2.1AG0034020.1.CDS.1"/>
    <property type="gene ID" value="AVESA.00010b.r2.1AG0034020"/>
</dbReference>
<evidence type="ECO:0000313" key="1">
    <source>
        <dbReference type="EnsemblPlants" id="AVESA.00010b.r2.1AG0034020.1.CDS.1"/>
    </source>
</evidence>
<accession>A0ACD5TD80</accession>
<reference evidence="1" key="1">
    <citation type="submission" date="2021-05" db="EMBL/GenBank/DDBJ databases">
        <authorList>
            <person name="Scholz U."/>
            <person name="Mascher M."/>
            <person name="Fiebig A."/>
        </authorList>
    </citation>
    <scope>NUCLEOTIDE SEQUENCE [LARGE SCALE GENOMIC DNA]</scope>
</reference>
<proteinExistence type="predicted"/>
<sequence>MYYTDLVLKGDMGLISLVAIIFGSFYMSSFLKKLKIRWNLTTDGQYTASSSAAYAAQFHCRIKQPQLQAVWKIRAEGKVKFFLWLLLQNRNWTAERPRARGLQHNDKCSLCDQEFETSAHLALLCPFAKEVWAQFQSSNPHAVSTAARSGSIRTWWKRVRRRERNEQPKKDITVSVYMIWHIWKERGRRIFQDKAVTAITLSGLIRDDIQQLLLGLGRRIMFTGL</sequence>
<evidence type="ECO:0000313" key="2">
    <source>
        <dbReference type="Proteomes" id="UP001732700"/>
    </source>
</evidence>
<organism evidence="1 2">
    <name type="scientific">Avena sativa</name>
    <name type="common">Oat</name>
    <dbReference type="NCBI Taxonomy" id="4498"/>
    <lineage>
        <taxon>Eukaryota</taxon>
        <taxon>Viridiplantae</taxon>
        <taxon>Streptophyta</taxon>
        <taxon>Embryophyta</taxon>
        <taxon>Tracheophyta</taxon>
        <taxon>Spermatophyta</taxon>
        <taxon>Magnoliopsida</taxon>
        <taxon>Liliopsida</taxon>
        <taxon>Poales</taxon>
        <taxon>Poaceae</taxon>
        <taxon>BOP clade</taxon>
        <taxon>Pooideae</taxon>
        <taxon>Poodae</taxon>
        <taxon>Poeae</taxon>
        <taxon>Poeae Chloroplast Group 1 (Aveneae type)</taxon>
        <taxon>Aveninae</taxon>
        <taxon>Avena</taxon>
    </lineage>
</organism>
<keyword evidence="2" id="KW-1185">Reference proteome</keyword>